<evidence type="ECO:0000313" key="1">
    <source>
        <dbReference type="EMBL" id="KAF9804961.1"/>
    </source>
</evidence>
<accession>A0A8H7NUN5</accession>
<dbReference type="EMBL" id="JADOXO010000418">
    <property type="protein sequence ID" value="KAF9804961.1"/>
    <property type="molecule type" value="Genomic_DNA"/>
</dbReference>
<gene>
    <name evidence="1" type="ORF">IEO21_09265</name>
</gene>
<name>A0A8H7NUN5_9APHY</name>
<organism evidence="1 2">
    <name type="scientific">Rhodonia placenta</name>
    <dbReference type="NCBI Taxonomy" id="104341"/>
    <lineage>
        <taxon>Eukaryota</taxon>
        <taxon>Fungi</taxon>
        <taxon>Dikarya</taxon>
        <taxon>Basidiomycota</taxon>
        <taxon>Agaricomycotina</taxon>
        <taxon>Agaricomycetes</taxon>
        <taxon>Polyporales</taxon>
        <taxon>Adustoporiaceae</taxon>
        <taxon>Rhodonia</taxon>
    </lineage>
</organism>
<comment type="caution">
    <text evidence="1">The sequence shown here is derived from an EMBL/GenBank/DDBJ whole genome shotgun (WGS) entry which is preliminary data.</text>
</comment>
<reference evidence="1" key="1">
    <citation type="submission" date="2020-11" db="EMBL/GenBank/DDBJ databases">
        <authorList>
            <person name="Koelle M."/>
            <person name="Horta M.A.C."/>
            <person name="Nowrousian M."/>
            <person name="Ohm R.A."/>
            <person name="Benz P."/>
            <person name="Pilgard A."/>
        </authorList>
    </citation>
    <scope>NUCLEOTIDE SEQUENCE</scope>
    <source>
        <strain evidence="1">FPRL280</strain>
    </source>
</reference>
<evidence type="ECO:0000313" key="2">
    <source>
        <dbReference type="Proteomes" id="UP000639403"/>
    </source>
</evidence>
<sequence length="88" mass="10193">MSTRRTRDPRHPRMSRYRPTNLARLSAYALSVSRSIIDHLQKGVGIALLKKSLSCLETQPDRLGYQLERVLLIMHEDLHGLYEKAFSE</sequence>
<reference evidence="1" key="2">
    <citation type="journal article" name="Front. Microbiol.">
        <title>Degradative Capacity of Two Strains of Rhodonia placenta: From Phenotype to Genotype.</title>
        <authorList>
            <person name="Kolle M."/>
            <person name="Horta M.A.C."/>
            <person name="Nowrousian M."/>
            <person name="Ohm R.A."/>
            <person name="Benz J.P."/>
            <person name="Pilgard A."/>
        </authorList>
    </citation>
    <scope>NUCLEOTIDE SEQUENCE</scope>
    <source>
        <strain evidence="1">FPRL280</strain>
    </source>
</reference>
<protein>
    <submittedName>
        <fullName evidence="1">Uncharacterized protein</fullName>
    </submittedName>
</protein>
<dbReference type="AlphaFoldDB" id="A0A8H7NUN5"/>
<proteinExistence type="predicted"/>
<dbReference type="Proteomes" id="UP000639403">
    <property type="component" value="Unassembled WGS sequence"/>
</dbReference>